<dbReference type="SUPFAM" id="SSF55811">
    <property type="entry name" value="Nudix"/>
    <property type="match status" value="1"/>
</dbReference>
<evidence type="ECO:0000313" key="2">
    <source>
        <dbReference type="EMBL" id="RWZ82022.1"/>
    </source>
</evidence>
<accession>A0A4V1J7R7</accession>
<dbReference type="InterPro" id="IPR000086">
    <property type="entry name" value="NUDIX_hydrolase_dom"/>
</dbReference>
<reference evidence="2" key="1">
    <citation type="submission" date="2019-01" db="EMBL/GenBank/DDBJ databases">
        <title>Genomic signatures and co-occurrence patterns of the ultra-small Saccharimodia (Patescibacteria phylum) suggest a symbiotic lifestyle.</title>
        <authorList>
            <person name="Lemos L."/>
            <person name="Medeiros J."/>
            <person name="Andreote F."/>
            <person name="Fernandes G."/>
            <person name="Varani A."/>
            <person name="Oliveira G."/>
            <person name="Pylro V."/>
        </authorList>
    </citation>
    <scope>NUCLEOTIDE SEQUENCE [LARGE SCALE GENOMIC DNA]</scope>
    <source>
        <strain evidence="2">AMD01</strain>
    </source>
</reference>
<protein>
    <submittedName>
        <fullName evidence="2">NUDIX domain-containing protein</fullName>
    </submittedName>
</protein>
<dbReference type="PROSITE" id="PS51462">
    <property type="entry name" value="NUDIX"/>
    <property type="match status" value="1"/>
</dbReference>
<dbReference type="InterPro" id="IPR015797">
    <property type="entry name" value="NUDIX_hydrolase-like_dom_sf"/>
</dbReference>
<proteinExistence type="predicted"/>
<dbReference type="AlphaFoldDB" id="A0A4V1J7R7"/>
<name>A0A4V1J7R7_9BACT</name>
<organism evidence="2 3">
    <name type="scientific">Candidatus Chaera renei</name>
    <dbReference type="NCBI Taxonomy" id="2506947"/>
    <lineage>
        <taxon>Bacteria</taxon>
        <taxon>Candidatus Saccharimonadota</taxon>
        <taxon>Candidatus Saccharimonadia</taxon>
        <taxon>Candidatus Saccharimonadales</taxon>
        <taxon>Candidatus Saccharimonadaceae</taxon>
        <taxon>Candidatus Chaera</taxon>
    </lineage>
</organism>
<gene>
    <name evidence="2" type="ORF">EOT04_00080</name>
</gene>
<dbReference type="EMBL" id="SCKW01000001">
    <property type="protein sequence ID" value="RWZ82022.1"/>
    <property type="molecule type" value="Genomic_DNA"/>
</dbReference>
<dbReference type="Proteomes" id="UP000289269">
    <property type="component" value="Unassembled WGS sequence"/>
</dbReference>
<evidence type="ECO:0000259" key="1">
    <source>
        <dbReference type="PROSITE" id="PS51462"/>
    </source>
</evidence>
<dbReference type="Gene3D" id="3.90.79.10">
    <property type="entry name" value="Nucleoside Triphosphate Pyrophosphohydrolase"/>
    <property type="match status" value="1"/>
</dbReference>
<sequence>MLLNIFCGSRYTYQYAYGTIHFARRSLLLAKNDKVLLLRRHNTGWRDGAYTLPVGHVDGGRSIRAALCRESMEETGVIINPSAWEFAHAMQQRDGNKGYEHISYSELGWGLGPEIT</sequence>
<feature type="domain" description="Nudix hydrolase" evidence="1">
    <location>
        <begin position="12"/>
        <end position="116"/>
    </location>
</feature>
<dbReference type="Pfam" id="PF00293">
    <property type="entry name" value="NUDIX"/>
    <property type="match status" value="1"/>
</dbReference>
<keyword evidence="3" id="KW-1185">Reference proteome</keyword>
<comment type="caution">
    <text evidence="2">The sequence shown here is derived from an EMBL/GenBank/DDBJ whole genome shotgun (WGS) entry which is preliminary data.</text>
</comment>
<evidence type="ECO:0000313" key="3">
    <source>
        <dbReference type="Proteomes" id="UP000289269"/>
    </source>
</evidence>